<dbReference type="AlphaFoldDB" id="A0AAU8J9H1"/>
<name>A0AAU8J9H1_9CYAN</name>
<evidence type="ECO:0000313" key="1">
    <source>
        <dbReference type="EMBL" id="XCM35446.1"/>
    </source>
</evidence>
<organism evidence="1">
    <name type="scientific">Planktothricoides raciborskii GIHE-MW2</name>
    <dbReference type="NCBI Taxonomy" id="2792601"/>
    <lineage>
        <taxon>Bacteria</taxon>
        <taxon>Bacillati</taxon>
        <taxon>Cyanobacteriota</taxon>
        <taxon>Cyanophyceae</taxon>
        <taxon>Oscillatoriophycideae</taxon>
        <taxon>Oscillatoriales</taxon>
        <taxon>Oscillatoriaceae</taxon>
        <taxon>Planktothricoides</taxon>
    </lineage>
</organism>
<reference evidence="1" key="1">
    <citation type="submission" date="2024-07" db="EMBL/GenBank/DDBJ databases">
        <authorList>
            <person name="Kim Y.J."/>
            <person name="Jeong J.Y."/>
        </authorList>
    </citation>
    <scope>NUCLEOTIDE SEQUENCE</scope>
    <source>
        <strain evidence="1">GIHE-MW2</strain>
    </source>
</reference>
<protein>
    <submittedName>
        <fullName evidence="1">Uncharacterized protein</fullName>
    </submittedName>
</protein>
<gene>
    <name evidence="1" type="ORF">ABWT76_004128</name>
</gene>
<accession>A0AAU8J9H1</accession>
<dbReference type="EMBL" id="CP159837">
    <property type="protein sequence ID" value="XCM35446.1"/>
    <property type="molecule type" value="Genomic_DNA"/>
</dbReference>
<dbReference type="RefSeq" id="WP_054465753.1">
    <property type="nucleotide sequence ID" value="NZ_CP159837.1"/>
</dbReference>
<proteinExistence type="predicted"/>
<sequence>MKSFQPTHKLIAPAGEEIPVLLVPEILTVSYLVITKIEYEEGTAPFYRWHPLQGVTYNGIKLEGLKVLPLESAFGKKAELTDYESNRNHPGDLVMVL</sequence>